<dbReference type="Proteomes" id="UP000325315">
    <property type="component" value="Unassembled WGS sequence"/>
</dbReference>
<protein>
    <submittedName>
        <fullName evidence="10">Transposon Ty3-I Gag-Pol polyprotein</fullName>
    </submittedName>
</protein>
<sequence>MVSHVGKKQRSIRETVGRSESRMPRTYALWTLDEGDALDVITIFKFVRKGHTAYLAYIFDSLVSSLTIEEIPVAKDYPNVFLEELPGLPPEKEVEFAIDVVLGTTPISISPYRMAPTKLSELKTQLQELLDKGFIRPSVSLRVTKKNKYPLLRIDDLFDQLKGAGVFSKFDLRSRYHQLQVKEVDVSKTAFRTRYGHYEFLVMPFGLTNAPATFMDLMNRIFQPYLDQLVVVIINDIMVYSKGEEEHEKHLMIILQTFDALHSGLGCVLMRERKVIVYASRKLKPHDKNYPTHDLELRRWIELLKDYDCIIDYHPGKANVVADTLSRKSLATLRTMNVYLKMEPSGGLIVRVKDAQKKYEERLMIKQQLEGEKNSGFEIDNEGTLKHHGRLCVPNQEDLKQSILFEAHHGSFVKHQGSNKMYQDLKSFYWWERMK</sequence>
<proteinExistence type="predicted"/>
<dbReference type="InterPro" id="IPR043502">
    <property type="entry name" value="DNA/RNA_pol_sf"/>
</dbReference>
<dbReference type="AlphaFoldDB" id="A0A5B6V9N9"/>
<reference evidence="11" key="1">
    <citation type="journal article" date="2019" name="Plant Biotechnol. J.">
        <title>Genome sequencing of the Australian wild diploid species Gossypium australe highlights disease resistance and delayed gland morphogenesis.</title>
        <authorList>
            <person name="Cai Y."/>
            <person name="Cai X."/>
            <person name="Wang Q."/>
            <person name="Wang P."/>
            <person name="Zhang Y."/>
            <person name="Cai C."/>
            <person name="Xu Y."/>
            <person name="Wang K."/>
            <person name="Zhou Z."/>
            <person name="Wang C."/>
            <person name="Geng S."/>
            <person name="Li B."/>
            <person name="Dong Q."/>
            <person name="Hou Y."/>
            <person name="Wang H."/>
            <person name="Ai P."/>
            <person name="Liu Z."/>
            <person name="Yi F."/>
            <person name="Sun M."/>
            <person name="An G."/>
            <person name="Cheng J."/>
            <person name="Zhang Y."/>
            <person name="Shi Q."/>
            <person name="Xie Y."/>
            <person name="Shi X."/>
            <person name="Chang Y."/>
            <person name="Huang F."/>
            <person name="Chen Y."/>
            <person name="Hong S."/>
            <person name="Mi L."/>
            <person name="Sun Q."/>
            <person name="Zhang L."/>
            <person name="Zhou B."/>
            <person name="Peng R."/>
            <person name="Zhang X."/>
            <person name="Liu F."/>
        </authorList>
    </citation>
    <scope>NUCLEOTIDE SEQUENCE [LARGE SCALE GENOMIC DNA]</scope>
    <source>
        <strain evidence="11">cv. PA1801</strain>
    </source>
</reference>
<comment type="caution">
    <text evidence="10">The sequence shown here is derived from an EMBL/GenBank/DDBJ whole genome shotgun (WGS) entry which is preliminary data.</text>
</comment>
<dbReference type="GO" id="GO:0003964">
    <property type="term" value="F:RNA-directed DNA polymerase activity"/>
    <property type="evidence" value="ECO:0007669"/>
    <property type="project" value="UniProtKB-KW"/>
</dbReference>
<name>A0A5B6V9N9_9ROSI</name>
<evidence type="ECO:0000313" key="10">
    <source>
        <dbReference type="EMBL" id="KAA3465763.1"/>
    </source>
</evidence>
<dbReference type="PANTHER" id="PTHR24559">
    <property type="entry name" value="TRANSPOSON TY3-I GAG-POL POLYPROTEIN"/>
    <property type="match status" value="1"/>
</dbReference>
<dbReference type="FunFam" id="3.10.10.10:FF:000007">
    <property type="entry name" value="Retrovirus-related Pol polyprotein from transposon 17.6-like Protein"/>
    <property type="match status" value="1"/>
</dbReference>
<gene>
    <name evidence="10" type="ORF">EPI10_000904</name>
</gene>
<evidence type="ECO:0000256" key="1">
    <source>
        <dbReference type="ARBA" id="ARBA00022670"/>
    </source>
</evidence>
<dbReference type="Pfam" id="PF17921">
    <property type="entry name" value="Integrase_H2C2"/>
    <property type="match status" value="1"/>
</dbReference>
<evidence type="ECO:0000259" key="8">
    <source>
        <dbReference type="Pfam" id="PF00078"/>
    </source>
</evidence>
<dbReference type="Pfam" id="PF00078">
    <property type="entry name" value="RVT_1"/>
    <property type="match status" value="1"/>
</dbReference>
<keyword evidence="11" id="KW-1185">Reference proteome</keyword>
<dbReference type="Gene3D" id="1.10.340.70">
    <property type="match status" value="1"/>
</dbReference>
<evidence type="ECO:0000313" key="11">
    <source>
        <dbReference type="Proteomes" id="UP000325315"/>
    </source>
</evidence>
<evidence type="ECO:0000256" key="7">
    <source>
        <dbReference type="ARBA" id="ARBA00022918"/>
    </source>
</evidence>
<accession>A0A5B6V9N9</accession>
<keyword evidence="4" id="KW-0540">Nuclease</keyword>
<dbReference type="InterPro" id="IPR000477">
    <property type="entry name" value="RT_dom"/>
</dbReference>
<feature type="domain" description="Reverse transcriptase" evidence="8">
    <location>
        <begin position="145"/>
        <end position="259"/>
    </location>
</feature>
<evidence type="ECO:0000256" key="3">
    <source>
        <dbReference type="ARBA" id="ARBA00022695"/>
    </source>
</evidence>
<dbReference type="CDD" id="cd01647">
    <property type="entry name" value="RT_LTR"/>
    <property type="match status" value="1"/>
</dbReference>
<dbReference type="Gene3D" id="3.10.10.10">
    <property type="entry name" value="HIV Type 1 Reverse Transcriptase, subunit A, domain 1"/>
    <property type="match status" value="2"/>
</dbReference>
<dbReference type="GO" id="GO:0004519">
    <property type="term" value="F:endonuclease activity"/>
    <property type="evidence" value="ECO:0007669"/>
    <property type="project" value="UniProtKB-KW"/>
</dbReference>
<evidence type="ECO:0000259" key="9">
    <source>
        <dbReference type="Pfam" id="PF17921"/>
    </source>
</evidence>
<dbReference type="EMBL" id="SMMG02000007">
    <property type="protein sequence ID" value="KAA3465763.1"/>
    <property type="molecule type" value="Genomic_DNA"/>
</dbReference>
<evidence type="ECO:0000256" key="5">
    <source>
        <dbReference type="ARBA" id="ARBA00022759"/>
    </source>
</evidence>
<feature type="domain" description="Integrase zinc-binding" evidence="9">
    <location>
        <begin position="396"/>
        <end position="435"/>
    </location>
</feature>
<evidence type="ECO:0000256" key="6">
    <source>
        <dbReference type="ARBA" id="ARBA00022801"/>
    </source>
</evidence>
<keyword evidence="1" id="KW-0645">Protease</keyword>
<keyword evidence="5" id="KW-0255">Endonuclease</keyword>
<dbReference type="SUPFAM" id="SSF56672">
    <property type="entry name" value="DNA/RNA polymerases"/>
    <property type="match status" value="1"/>
</dbReference>
<dbReference type="OrthoDB" id="1733657at2759"/>
<keyword evidence="7" id="KW-0695">RNA-directed DNA polymerase</keyword>
<dbReference type="Gene3D" id="3.30.70.270">
    <property type="match status" value="1"/>
</dbReference>
<dbReference type="InterPro" id="IPR041588">
    <property type="entry name" value="Integrase_H2C2"/>
</dbReference>
<dbReference type="InterPro" id="IPR043128">
    <property type="entry name" value="Rev_trsase/Diguanyl_cyclase"/>
</dbReference>
<keyword evidence="2" id="KW-0808">Transferase</keyword>
<keyword evidence="3" id="KW-0548">Nucleotidyltransferase</keyword>
<dbReference type="PANTHER" id="PTHR24559:SF444">
    <property type="entry name" value="REVERSE TRANSCRIPTASE DOMAIN-CONTAINING PROTEIN"/>
    <property type="match status" value="1"/>
</dbReference>
<dbReference type="GO" id="GO:0006508">
    <property type="term" value="P:proteolysis"/>
    <property type="evidence" value="ECO:0007669"/>
    <property type="project" value="UniProtKB-KW"/>
</dbReference>
<dbReference type="GO" id="GO:0008233">
    <property type="term" value="F:peptidase activity"/>
    <property type="evidence" value="ECO:0007669"/>
    <property type="project" value="UniProtKB-KW"/>
</dbReference>
<organism evidence="10 11">
    <name type="scientific">Gossypium australe</name>
    <dbReference type="NCBI Taxonomy" id="47621"/>
    <lineage>
        <taxon>Eukaryota</taxon>
        <taxon>Viridiplantae</taxon>
        <taxon>Streptophyta</taxon>
        <taxon>Embryophyta</taxon>
        <taxon>Tracheophyta</taxon>
        <taxon>Spermatophyta</taxon>
        <taxon>Magnoliopsida</taxon>
        <taxon>eudicotyledons</taxon>
        <taxon>Gunneridae</taxon>
        <taxon>Pentapetalae</taxon>
        <taxon>rosids</taxon>
        <taxon>malvids</taxon>
        <taxon>Malvales</taxon>
        <taxon>Malvaceae</taxon>
        <taxon>Malvoideae</taxon>
        <taxon>Gossypium</taxon>
    </lineage>
</organism>
<evidence type="ECO:0000256" key="2">
    <source>
        <dbReference type="ARBA" id="ARBA00022679"/>
    </source>
</evidence>
<keyword evidence="6" id="KW-0378">Hydrolase</keyword>
<dbReference type="InterPro" id="IPR053134">
    <property type="entry name" value="RNA-dir_DNA_polymerase"/>
</dbReference>
<evidence type="ECO:0000256" key="4">
    <source>
        <dbReference type="ARBA" id="ARBA00022722"/>
    </source>
</evidence>